<reference evidence="3 4" key="1">
    <citation type="submission" date="2023-02" db="EMBL/GenBank/DDBJ databases">
        <title>LHISI_Scaffold_Assembly.</title>
        <authorList>
            <person name="Stuart O.P."/>
            <person name="Cleave R."/>
            <person name="Magrath M.J.L."/>
            <person name="Mikheyev A.S."/>
        </authorList>
    </citation>
    <scope>NUCLEOTIDE SEQUENCE [LARGE SCALE GENOMIC DNA]</scope>
    <source>
        <strain evidence="3">Daus_M_001</strain>
        <tissue evidence="3">Leg muscle</tissue>
    </source>
</reference>
<evidence type="ECO:0000313" key="3">
    <source>
        <dbReference type="EMBL" id="KAJ8866553.1"/>
    </source>
</evidence>
<keyword evidence="4" id="KW-1185">Reference proteome</keyword>
<accession>A0ABQ9G2X9</accession>
<feature type="region of interest" description="Disordered" evidence="2">
    <location>
        <begin position="402"/>
        <end position="440"/>
    </location>
</feature>
<name>A0ABQ9G2X9_9NEOP</name>
<protein>
    <submittedName>
        <fullName evidence="3">Uncharacterized protein</fullName>
    </submittedName>
</protein>
<keyword evidence="1" id="KW-0175">Coiled coil</keyword>
<evidence type="ECO:0000313" key="4">
    <source>
        <dbReference type="Proteomes" id="UP001159363"/>
    </source>
</evidence>
<dbReference type="Proteomes" id="UP001159363">
    <property type="component" value="Chromosome 15"/>
</dbReference>
<dbReference type="EMBL" id="JARBHB010000016">
    <property type="protein sequence ID" value="KAJ8866553.1"/>
    <property type="molecule type" value="Genomic_DNA"/>
</dbReference>
<proteinExistence type="predicted"/>
<comment type="caution">
    <text evidence="3">The sequence shown here is derived from an EMBL/GenBank/DDBJ whole genome shotgun (WGS) entry which is preliminary data.</text>
</comment>
<evidence type="ECO:0000256" key="2">
    <source>
        <dbReference type="SAM" id="MobiDB-lite"/>
    </source>
</evidence>
<gene>
    <name evidence="3" type="ORF">PR048_032412</name>
</gene>
<sequence length="467" mass="54618">MSVTEGPACLYRCSPVFLVEKRGSYKGYTDTRYKSAIASTRRTELAWYVLVVLRIPMALSAVGSIQVASRRVKTVAENGSHMFRGRVPSNGRLNYFSGDSRISIENASRVDTPSSRGTTWIDKRRLLRKVSFILQQLQKVKSWEELCKSVVQKRDDMDRQEKIVEKDKRRLLRKVSFILQQLQKVKSWEEVCKSVVQKRDDMDRQEKIVEKVQKRDDMDRQEKIVEKVQKRDDMDRQEKIVEKDKRRLLRKVSFILQQLQKVKSWEEVCKSVVQKRDDMDRQEKIVEKEEFEMIFVTQRQPRNNSVNYTPQQLQQTCSHWPTNSLPHHLCHWTPPLAVTVQNFWMLEESTPLPYKWAYPLSPSVFSSRSYLPDDEQKRMQALRDSSRYRDDRSDFSVAAARSDHKVARVQGPPRVGWTPPPPPNPRVVQGQEARENDTGDTNMHARCLIAPTRKTCRVSIVTLYCAN</sequence>
<evidence type="ECO:0000256" key="1">
    <source>
        <dbReference type="SAM" id="Coils"/>
    </source>
</evidence>
<feature type="coiled-coil region" evidence="1">
    <location>
        <begin position="195"/>
        <end position="231"/>
    </location>
</feature>
<organism evidence="3 4">
    <name type="scientific">Dryococelus australis</name>
    <dbReference type="NCBI Taxonomy" id="614101"/>
    <lineage>
        <taxon>Eukaryota</taxon>
        <taxon>Metazoa</taxon>
        <taxon>Ecdysozoa</taxon>
        <taxon>Arthropoda</taxon>
        <taxon>Hexapoda</taxon>
        <taxon>Insecta</taxon>
        <taxon>Pterygota</taxon>
        <taxon>Neoptera</taxon>
        <taxon>Polyneoptera</taxon>
        <taxon>Phasmatodea</taxon>
        <taxon>Verophasmatodea</taxon>
        <taxon>Anareolatae</taxon>
        <taxon>Phasmatidae</taxon>
        <taxon>Eurycanthinae</taxon>
        <taxon>Dryococelus</taxon>
    </lineage>
</organism>